<dbReference type="RefSeq" id="WP_136780698.1">
    <property type="nucleotide sequence ID" value="NZ_SWCO01000001.1"/>
</dbReference>
<keyword evidence="4" id="KW-1185">Reference proteome</keyword>
<dbReference type="Proteomes" id="UP000305471">
    <property type="component" value="Unassembled WGS sequence"/>
</dbReference>
<dbReference type="AlphaFoldDB" id="A0A4U0ZJI6"/>
<protein>
    <submittedName>
        <fullName evidence="3">DUF87 domain-containing protein</fullName>
    </submittedName>
</protein>
<evidence type="ECO:0000256" key="1">
    <source>
        <dbReference type="SAM" id="MobiDB-lite"/>
    </source>
</evidence>
<proteinExistence type="predicted"/>
<dbReference type="InterPro" id="IPR008571">
    <property type="entry name" value="HerA-like"/>
</dbReference>
<dbReference type="InterPro" id="IPR027417">
    <property type="entry name" value="P-loop_NTPase"/>
</dbReference>
<dbReference type="EMBL" id="SWCO01000001">
    <property type="protein sequence ID" value="TKB04897.1"/>
    <property type="molecule type" value="Genomic_DNA"/>
</dbReference>
<dbReference type="OrthoDB" id="9806951at2"/>
<feature type="compositionally biased region" description="Pro residues" evidence="1">
    <location>
        <begin position="645"/>
        <end position="657"/>
    </location>
</feature>
<name>A0A4U0ZJI6_9ALTE</name>
<reference evidence="3 4" key="1">
    <citation type="submission" date="2019-04" db="EMBL/GenBank/DDBJ databases">
        <title>Alteromonas portus sp. nov., an alginate lyase-excreting marine bacterium.</title>
        <authorList>
            <person name="Huang H."/>
            <person name="Mo K."/>
            <person name="Bao S."/>
        </authorList>
    </citation>
    <scope>NUCLEOTIDE SEQUENCE [LARGE SCALE GENOMIC DNA]</scope>
    <source>
        <strain evidence="3 4">HB161718</strain>
    </source>
</reference>
<accession>A0A4U0ZJI6</accession>
<evidence type="ECO:0000313" key="4">
    <source>
        <dbReference type="Proteomes" id="UP000305471"/>
    </source>
</evidence>
<evidence type="ECO:0000313" key="3">
    <source>
        <dbReference type="EMBL" id="TKB04897.1"/>
    </source>
</evidence>
<organism evidence="3 4">
    <name type="scientific">Alteromonas portus</name>
    <dbReference type="NCBI Taxonomy" id="2565549"/>
    <lineage>
        <taxon>Bacteria</taxon>
        <taxon>Pseudomonadati</taxon>
        <taxon>Pseudomonadota</taxon>
        <taxon>Gammaproteobacteria</taxon>
        <taxon>Alteromonadales</taxon>
        <taxon>Alteromonadaceae</taxon>
        <taxon>Alteromonas/Salinimonas group</taxon>
        <taxon>Alteromonas</taxon>
    </lineage>
</organism>
<dbReference type="Gene3D" id="3.40.50.300">
    <property type="entry name" value="P-loop containing nucleotide triphosphate hydrolases"/>
    <property type="match status" value="2"/>
</dbReference>
<dbReference type="SUPFAM" id="SSF52540">
    <property type="entry name" value="P-loop containing nucleoside triphosphate hydrolases"/>
    <property type="match status" value="1"/>
</dbReference>
<feature type="region of interest" description="Disordered" evidence="1">
    <location>
        <begin position="641"/>
        <end position="668"/>
    </location>
</feature>
<dbReference type="PANTHER" id="PTHR42957">
    <property type="entry name" value="HELICASE MJ1565-RELATED"/>
    <property type="match status" value="1"/>
</dbReference>
<dbReference type="PANTHER" id="PTHR42957:SF1">
    <property type="entry name" value="HELICASE MJ1565-RELATED"/>
    <property type="match status" value="1"/>
</dbReference>
<dbReference type="Pfam" id="PF01935">
    <property type="entry name" value="DUF87"/>
    <property type="match status" value="1"/>
</dbReference>
<gene>
    <name evidence="3" type="ORF">E5672_02050</name>
</gene>
<comment type="caution">
    <text evidence="3">The sequence shown here is derived from an EMBL/GenBank/DDBJ whole genome shotgun (WGS) entry which is preliminary data.</text>
</comment>
<evidence type="ECO:0000259" key="2">
    <source>
        <dbReference type="Pfam" id="PF01935"/>
    </source>
</evidence>
<feature type="domain" description="Helicase HerA central" evidence="2">
    <location>
        <begin position="146"/>
        <end position="281"/>
    </location>
</feature>
<dbReference type="InterPro" id="IPR002789">
    <property type="entry name" value="HerA_central"/>
</dbReference>
<sequence>MKIGKITSVNFNQFRVKISSDIRGNSVNLAGVVYYFGNIGSYLKTTNSVGEQLICEVVSIFDSDMKLDSAAYDIDSNRELLLKPVGTITRAGKFNLGVGIFPGIYSEVTVVTFEDMELILHTSKDKALENSVHQSFYLGESKNLINYPIDISINSFFNIHSAVLGNSGSGKSNTIAHIIQDIHKKKDNSAIGSRILIFDVNGEYKNAFTGHETGPNLKVRLLKPNIDAAEDGFEPFYLPHFLMNIDEWSAFLMATDATQRPFWDKVLQESYKFYMISTRDGEQRQKLINYLRFKICNLLHTLHAQGDSETAIITAAKSIIYGIVNLIKLDENLNRACTGEGILTDLENLYSSCTINFGENKDKLKNALQLVRNKVNDATLREVMDFRASGEEYFDYRFLKQAANLTLLEEDARGNGRVREYTSTMMTRLDFFLDNPDCAFMRQAPIGTTNINNYLDWLWQSNLTVPAQTNMVIIDTSELSKDALETLTSVTSRINFSSRRKLKGNARREKPIHLVLDEAHRYIKKDSKYLLRENIFEQIAREGRKYALYLLISSQRPSELSETVLSQCSNFIIHRIQNEIDMKYVYAILPYFSDDFANKIKQSVPGEALIFGNCVSMPLHVRIKQAFPEPNSENCKVHEEWFKPYTPPPPPPPPPPKLSAIAGGDNAK</sequence>